<dbReference type="InterPro" id="IPR037175">
    <property type="entry name" value="KFase_sf"/>
</dbReference>
<dbReference type="Gene3D" id="3.50.30.50">
    <property type="entry name" value="Putative cyclase"/>
    <property type="match status" value="2"/>
</dbReference>
<reference evidence="1" key="1">
    <citation type="submission" date="2021-04" db="EMBL/GenBank/DDBJ databases">
        <title>Proteiniclasticum sedimins sp. nov., an obligate anaerobic bacterium isolated from anaerobic sludge.</title>
        <authorList>
            <person name="Liu J."/>
        </authorList>
    </citation>
    <scope>NUCLEOTIDE SEQUENCE</scope>
    <source>
        <strain evidence="1">BAD-10</strain>
    </source>
</reference>
<dbReference type="GO" id="GO:0004061">
    <property type="term" value="F:arylformamidase activity"/>
    <property type="evidence" value="ECO:0007669"/>
    <property type="project" value="InterPro"/>
</dbReference>
<dbReference type="SUPFAM" id="SSF102198">
    <property type="entry name" value="Putative cyclase"/>
    <property type="match status" value="1"/>
</dbReference>
<comment type="caution">
    <text evidence="1">The sequence shown here is derived from an EMBL/GenBank/DDBJ whole genome shotgun (WGS) entry which is preliminary data.</text>
</comment>
<dbReference type="RefSeq" id="WP_211799920.1">
    <property type="nucleotide sequence ID" value="NZ_JAGSCS010000003.1"/>
</dbReference>
<dbReference type="EMBL" id="JAGSCS010000003">
    <property type="protein sequence ID" value="MBR0575397.1"/>
    <property type="molecule type" value="Genomic_DNA"/>
</dbReference>
<dbReference type="Proteomes" id="UP000675379">
    <property type="component" value="Unassembled WGS sequence"/>
</dbReference>
<gene>
    <name evidence="1" type="ORF">KCG48_03485</name>
</gene>
<accession>A0A941HQQ4</accession>
<evidence type="ECO:0000313" key="2">
    <source>
        <dbReference type="Proteomes" id="UP000675379"/>
    </source>
</evidence>
<dbReference type="PANTHER" id="PTHR31118">
    <property type="entry name" value="CYCLASE-LIKE PROTEIN 2"/>
    <property type="match status" value="1"/>
</dbReference>
<dbReference type="Pfam" id="PF04199">
    <property type="entry name" value="Cyclase"/>
    <property type="match status" value="1"/>
</dbReference>
<protein>
    <submittedName>
        <fullName evidence="1">Cyclase family protein</fullName>
    </submittedName>
</protein>
<dbReference type="PANTHER" id="PTHR31118:SF32">
    <property type="entry name" value="KYNURENINE FORMAMIDASE"/>
    <property type="match status" value="1"/>
</dbReference>
<dbReference type="InterPro" id="IPR007325">
    <property type="entry name" value="KFase/CYL"/>
</dbReference>
<keyword evidence="2" id="KW-1185">Reference proteome</keyword>
<sequence>MIYDVSQILRDGMPGYPGDPPVKIREIFTVAKEGFSLRQMELTTHTGTHADFPRHFYSGGVSQSETDLSIFFGKVQVAESFEDTLHPGILRFFAKNGHLSLARAQELHAEGVRLIGTVFDSIDLDYPYPVHEFLLGNDIIILENLVLSGMAPGEYHLAAFPLNIEGADGAPVRAVLMDDLCGGG</sequence>
<proteinExistence type="predicted"/>
<dbReference type="AlphaFoldDB" id="A0A941HQQ4"/>
<dbReference type="GO" id="GO:0019441">
    <property type="term" value="P:L-tryptophan catabolic process to kynurenine"/>
    <property type="evidence" value="ECO:0007669"/>
    <property type="project" value="InterPro"/>
</dbReference>
<evidence type="ECO:0000313" key="1">
    <source>
        <dbReference type="EMBL" id="MBR0575397.1"/>
    </source>
</evidence>
<organism evidence="1 2">
    <name type="scientific">Proteiniclasticum sediminis</name>
    <dbReference type="NCBI Taxonomy" id="2804028"/>
    <lineage>
        <taxon>Bacteria</taxon>
        <taxon>Bacillati</taxon>
        <taxon>Bacillota</taxon>
        <taxon>Clostridia</taxon>
        <taxon>Eubacteriales</taxon>
        <taxon>Clostridiaceae</taxon>
        <taxon>Proteiniclasticum</taxon>
    </lineage>
</organism>
<name>A0A941HQQ4_9CLOT</name>